<feature type="region of interest" description="Disordered" evidence="5">
    <location>
        <begin position="1339"/>
        <end position="1378"/>
    </location>
</feature>
<dbReference type="SMART" id="SM00249">
    <property type="entry name" value="PHD"/>
    <property type="match status" value="2"/>
</dbReference>
<proteinExistence type="predicted"/>
<dbReference type="InterPro" id="IPR013083">
    <property type="entry name" value="Znf_RING/FYVE/PHD"/>
</dbReference>
<comment type="caution">
    <text evidence="8">The sequence shown here is derived from an EMBL/GenBank/DDBJ whole genome shotgun (WGS) entry which is preliminary data.</text>
</comment>
<feature type="compositionally biased region" description="Polar residues" evidence="5">
    <location>
        <begin position="104"/>
        <end position="118"/>
    </location>
</feature>
<evidence type="ECO:0000256" key="5">
    <source>
        <dbReference type="SAM" id="MobiDB-lite"/>
    </source>
</evidence>
<organism evidence="8 9">
    <name type="scientific">Dissophora globulifera</name>
    <dbReference type="NCBI Taxonomy" id="979702"/>
    <lineage>
        <taxon>Eukaryota</taxon>
        <taxon>Fungi</taxon>
        <taxon>Fungi incertae sedis</taxon>
        <taxon>Mucoromycota</taxon>
        <taxon>Mortierellomycotina</taxon>
        <taxon>Mortierellomycetes</taxon>
        <taxon>Mortierellales</taxon>
        <taxon>Mortierellaceae</taxon>
        <taxon>Dissophora</taxon>
    </lineage>
</organism>
<feature type="region of interest" description="Disordered" evidence="5">
    <location>
        <begin position="311"/>
        <end position="387"/>
    </location>
</feature>
<feature type="domain" description="PHD-type" evidence="6">
    <location>
        <begin position="896"/>
        <end position="970"/>
    </location>
</feature>
<feature type="region of interest" description="Disordered" evidence="5">
    <location>
        <begin position="966"/>
        <end position="1005"/>
    </location>
</feature>
<evidence type="ECO:0000313" key="9">
    <source>
        <dbReference type="Proteomes" id="UP000738325"/>
    </source>
</evidence>
<feature type="region of interest" description="Disordered" evidence="5">
    <location>
        <begin position="777"/>
        <end position="815"/>
    </location>
</feature>
<keyword evidence="2 4" id="KW-0863">Zinc-finger</keyword>
<dbReference type="Pfam" id="PF00628">
    <property type="entry name" value="PHD"/>
    <property type="match status" value="1"/>
</dbReference>
<feature type="compositionally biased region" description="Polar residues" evidence="5">
    <location>
        <begin position="151"/>
        <end position="167"/>
    </location>
</feature>
<dbReference type="InterPro" id="IPR050701">
    <property type="entry name" value="Histone_Mod_Regulator"/>
</dbReference>
<feature type="region of interest" description="Disordered" evidence="5">
    <location>
        <begin position="1099"/>
        <end position="1129"/>
    </location>
</feature>
<sequence length="1378" mass="149836">MVPPQHCPPAFPPEYSGMPMMMMVEQQQHHHHQHDSNARSGRTPKDPGAHPPQRQQRQHQEHAQALPLPPPPREDRVDPLAIDPLSLSGPDIIPPSDDQPISMAKNSIPSQEQSQFTTHRTRQQSHGLLAHQVTAAVAGQTATRPQRQRRSTTGNSTNSADVSNSATIAKGLEPLSSTPTVISSPQPSVNPDTTTATDPVSLTTMLYTPDNDSSAIVSPTPTQHLRKASTGGGLPLSLLLNSTDGADNIQIEALDPVQHAIEHLPDAGVNGSTSPDSQEPSLLQLQQQPVSTAGSDTSVAVQYTMEAGSDQKAVGSFGDGHSPENDPSFAPATMGTGVKRASRQMSSSSLVSASAGKTKEPAKKRAKTEQSKRGGENDTASLFQKIFADRDPGKRKIKTKSVHEIPMDLAADEDDSDFEDTKVDSNDEDEDMVMPADAASEDEIVADQQEAFNDEQDLLTALWQWKDNDPESCVCCPSKDGAFRRLIPEDPSGGWVHVVCALWLPETTLGDPDNVDRISVRDIPERNWNLTCYMCTDPQDAALGACVQCDAGQCRKSFHITCAQGYSLLETVEDSDMADPYFMYCKQHGSTDGHLRLNGWAKWVKHRDAFLKKWQDEQGLKRTLRLMDVQQSGQSDEDGGDNLVELFEHSYSRFKQAREQRIARERSELSRQYSIGYYLGNKIDKSRSRLDVISTKAEQALLEQRRIDMHTRNLLSSLLECANYLENVSAEQLQAPLSIDTTLAWYNSLPDTSRWKSDLQDIIETIDVGSLTCDNPYTQLGSHGHPDSGLDDNEGGQRHGRSSKGIYGKLPKKSGKAVYGAGKNVKSKKLYPKPTLANKSQIPVVFTSSRGRLIKRDFSDPDDCYTTARTTESPYGSDQHLGYTGGMSSVKIPRPIVPCTVCHQLTLPEDKLAIERDATGVLSPMTIKVLNRMVACDTCQRQFHPKCLDPPMARVPPRGYSWNCEDCDSSGESQGSSDETSPVLSGPHIRHQQPHQQHSHSHSSDMDEALMVLADTAMSYSASSVSFQPDVAVRAPGNVTSHGLKRPLTTHDHDLSGSSFYSQSASDAPMKVKGGKSKKVKMESGAEKFKDIKPKSKWVGSDTDVTKPKVKKSHKAKVGGLDAGVRSHPAQPSMVQPVAFKPAVAPIIRGNLRIYPPGPHIAPKVNNVLQQEVFGSGSAQEPENLNVKVTKKKKLAMAGTSGSLTKQEAGSAKLKKKIKSEPVPKTLSAKSKKTESVNASPAKDKTVATTPKKKSALKISESEAKPGSLAEEVKASGAIAKEKAAVIRRGSVPAVPVPPPPKPKEVIRYTVGEKTVEELTAREDVEIERRDNVKFRKLRGRTLTMPAPPQDGFNTGGTMEGESAAANGSPKTTEVAAA</sequence>
<dbReference type="GO" id="GO:0006357">
    <property type="term" value="P:regulation of transcription by RNA polymerase II"/>
    <property type="evidence" value="ECO:0007669"/>
    <property type="project" value="TreeGrafter"/>
</dbReference>
<gene>
    <name evidence="8" type="primary">PHF14</name>
    <name evidence="8" type="ORF">BGZ99_003531</name>
</gene>
<feature type="region of interest" description="Disordered" evidence="5">
    <location>
        <begin position="25"/>
        <end position="196"/>
    </location>
</feature>
<feature type="compositionally biased region" description="Low complexity" evidence="5">
    <location>
        <begin position="84"/>
        <end position="102"/>
    </location>
</feature>
<feature type="region of interest" description="Disordered" evidence="5">
    <location>
        <begin position="265"/>
        <end position="294"/>
    </location>
</feature>
<protein>
    <submittedName>
        <fullName evidence="8">PHD finger protein 14</fullName>
    </submittedName>
</protein>
<feature type="compositionally biased region" description="Polar residues" evidence="5">
    <location>
        <begin position="175"/>
        <end position="196"/>
    </location>
</feature>
<feature type="domain" description="PHD-type" evidence="7">
    <location>
        <begin position="470"/>
        <end position="589"/>
    </location>
</feature>
<name>A0A9P6UVX0_9FUNG</name>
<feature type="compositionally biased region" description="Low complexity" evidence="5">
    <location>
        <begin position="274"/>
        <end position="289"/>
    </location>
</feature>
<feature type="compositionally biased region" description="Basic residues" evidence="5">
    <location>
        <begin position="1108"/>
        <end position="1117"/>
    </location>
</feature>
<feature type="compositionally biased region" description="Basic residues" evidence="5">
    <location>
        <begin position="988"/>
        <end position="1001"/>
    </location>
</feature>
<dbReference type="EMBL" id="JAAAIP010000222">
    <property type="protein sequence ID" value="KAG0322032.1"/>
    <property type="molecule type" value="Genomic_DNA"/>
</dbReference>
<dbReference type="PROSITE" id="PS50016">
    <property type="entry name" value="ZF_PHD_2"/>
    <property type="match status" value="1"/>
</dbReference>
<evidence type="ECO:0000259" key="6">
    <source>
        <dbReference type="PROSITE" id="PS50016"/>
    </source>
</evidence>
<evidence type="ECO:0000256" key="1">
    <source>
        <dbReference type="ARBA" id="ARBA00022723"/>
    </source>
</evidence>
<keyword evidence="9" id="KW-1185">Reference proteome</keyword>
<dbReference type="InterPro" id="IPR034732">
    <property type="entry name" value="EPHD"/>
</dbReference>
<evidence type="ECO:0000256" key="4">
    <source>
        <dbReference type="PROSITE-ProRule" id="PRU00146"/>
    </source>
</evidence>
<dbReference type="SUPFAM" id="SSF57903">
    <property type="entry name" value="FYVE/PHD zinc finger"/>
    <property type="match status" value="1"/>
</dbReference>
<dbReference type="InterPro" id="IPR019786">
    <property type="entry name" value="Zinc_finger_PHD-type_CS"/>
</dbReference>
<dbReference type="Proteomes" id="UP000738325">
    <property type="component" value="Unassembled WGS sequence"/>
</dbReference>
<feature type="region of interest" description="Disordered" evidence="5">
    <location>
        <begin position="1197"/>
        <end position="1273"/>
    </location>
</feature>
<feature type="compositionally biased region" description="Low complexity" evidence="5">
    <location>
        <begin position="130"/>
        <end position="143"/>
    </location>
</feature>
<dbReference type="Pfam" id="PF13832">
    <property type="entry name" value="zf-HC5HC2H_2"/>
    <property type="match status" value="1"/>
</dbReference>
<evidence type="ECO:0000256" key="3">
    <source>
        <dbReference type="ARBA" id="ARBA00022833"/>
    </source>
</evidence>
<evidence type="ECO:0000259" key="7">
    <source>
        <dbReference type="PROSITE" id="PS51805"/>
    </source>
</evidence>
<dbReference type="GO" id="GO:0008270">
    <property type="term" value="F:zinc ion binding"/>
    <property type="evidence" value="ECO:0007669"/>
    <property type="project" value="UniProtKB-KW"/>
</dbReference>
<feature type="compositionally biased region" description="Basic and acidic residues" evidence="5">
    <location>
        <begin position="357"/>
        <end position="376"/>
    </location>
</feature>
<keyword evidence="1" id="KW-0479">Metal-binding</keyword>
<dbReference type="InterPro" id="IPR011011">
    <property type="entry name" value="Znf_FYVE_PHD"/>
</dbReference>
<reference evidence="8" key="1">
    <citation type="journal article" date="2020" name="Fungal Divers.">
        <title>Resolving the Mortierellaceae phylogeny through synthesis of multi-gene phylogenetics and phylogenomics.</title>
        <authorList>
            <person name="Vandepol N."/>
            <person name="Liber J."/>
            <person name="Desiro A."/>
            <person name="Na H."/>
            <person name="Kennedy M."/>
            <person name="Barry K."/>
            <person name="Grigoriev I.V."/>
            <person name="Miller A.N."/>
            <person name="O'Donnell K."/>
            <person name="Stajich J.E."/>
            <person name="Bonito G."/>
        </authorList>
    </citation>
    <scope>NUCLEOTIDE SEQUENCE</scope>
    <source>
        <strain evidence="8">REB-010B</strain>
    </source>
</reference>
<dbReference type="PROSITE" id="PS51805">
    <property type="entry name" value="EPHD"/>
    <property type="match status" value="1"/>
</dbReference>
<dbReference type="InterPro" id="IPR019787">
    <property type="entry name" value="Znf_PHD-finger"/>
</dbReference>
<dbReference type="Gene3D" id="3.30.40.10">
    <property type="entry name" value="Zinc/RING finger domain, C3HC4 (zinc finger)"/>
    <property type="match status" value="2"/>
</dbReference>
<accession>A0A9P6UVX0</accession>
<keyword evidence="3" id="KW-0862">Zinc</keyword>
<feature type="compositionally biased region" description="Low complexity" evidence="5">
    <location>
        <begin position="343"/>
        <end position="355"/>
    </location>
</feature>
<dbReference type="PANTHER" id="PTHR13793:SF107">
    <property type="entry name" value="BROMODOMAIN-CONTAINING PROTEIN HOMOLOG"/>
    <property type="match status" value="1"/>
</dbReference>
<evidence type="ECO:0000256" key="2">
    <source>
        <dbReference type="ARBA" id="ARBA00022771"/>
    </source>
</evidence>
<evidence type="ECO:0000313" key="8">
    <source>
        <dbReference type="EMBL" id="KAG0322032.1"/>
    </source>
</evidence>
<dbReference type="InterPro" id="IPR001965">
    <property type="entry name" value="Znf_PHD"/>
</dbReference>
<dbReference type="PROSITE" id="PS01359">
    <property type="entry name" value="ZF_PHD_1"/>
    <property type="match status" value="1"/>
</dbReference>
<feature type="region of interest" description="Disordered" evidence="5">
    <location>
        <begin position="1060"/>
        <end position="1085"/>
    </location>
</feature>
<dbReference type="OrthoDB" id="20839at2759"/>
<feature type="compositionally biased region" description="Low complexity" evidence="5">
    <location>
        <begin position="970"/>
        <end position="981"/>
    </location>
</feature>
<dbReference type="PANTHER" id="PTHR13793">
    <property type="entry name" value="PHD FINGER PROTEINS"/>
    <property type="match status" value="1"/>
</dbReference>